<evidence type="ECO:0000313" key="1">
    <source>
        <dbReference type="EMBL" id="EPR30346.1"/>
    </source>
</evidence>
<dbReference type="SUPFAM" id="SSF89095">
    <property type="entry name" value="GatB/YqeY motif"/>
    <property type="match status" value="1"/>
</dbReference>
<dbReference type="PANTHER" id="PTHR28055">
    <property type="entry name" value="ALTERED INHERITANCE OF MITOCHONDRIA PROTEIN 41, MITOCHONDRIAL"/>
    <property type="match status" value="1"/>
</dbReference>
<dbReference type="EMBL" id="ATHI01000032">
    <property type="protein sequence ID" value="EPR30346.1"/>
    <property type="molecule type" value="Genomic_DNA"/>
</dbReference>
<dbReference type="Proteomes" id="UP000014975">
    <property type="component" value="Unassembled WGS sequence"/>
</dbReference>
<dbReference type="RefSeq" id="WP_020888182.1">
    <property type="nucleotide sequence ID" value="NZ_ATHI01000032.1"/>
</dbReference>
<dbReference type="PATRIC" id="fig|1121439.3.peg.2873"/>
<proteinExistence type="predicted"/>
<organism evidence="1 2">
    <name type="scientific">Alkalidesulfovibrio alkalitolerans DSM 16529</name>
    <dbReference type="NCBI Taxonomy" id="1121439"/>
    <lineage>
        <taxon>Bacteria</taxon>
        <taxon>Pseudomonadati</taxon>
        <taxon>Thermodesulfobacteriota</taxon>
        <taxon>Desulfovibrionia</taxon>
        <taxon>Desulfovibrionales</taxon>
        <taxon>Desulfovibrionaceae</taxon>
        <taxon>Alkalidesulfovibrio</taxon>
    </lineage>
</organism>
<dbReference type="Pfam" id="PF09424">
    <property type="entry name" value="YqeY"/>
    <property type="match status" value="1"/>
</dbReference>
<comment type="caution">
    <text evidence="1">The sequence shown here is derived from an EMBL/GenBank/DDBJ whole genome shotgun (WGS) entry which is preliminary data.</text>
</comment>
<dbReference type="OrthoDB" id="9788127at2"/>
<dbReference type="GO" id="GO:0016884">
    <property type="term" value="F:carbon-nitrogen ligase activity, with glutamine as amido-N-donor"/>
    <property type="evidence" value="ECO:0007669"/>
    <property type="project" value="InterPro"/>
</dbReference>
<dbReference type="InterPro" id="IPR042184">
    <property type="entry name" value="YqeY/Aim41_N"/>
</dbReference>
<dbReference type="InterPro" id="IPR003789">
    <property type="entry name" value="Asn/Gln_tRNA_amidoTrase-B-like"/>
</dbReference>
<dbReference type="Gene3D" id="1.10.10.410">
    <property type="match status" value="1"/>
</dbReference>
<accession>S7T1D5</accession>
<keyword evidence="2" id="KW-1185">Reference proteome</keyword>
<protein>
    <submittedName>
        <fullName evidence="1">GatB/YqeY family protein</fullName>
    </submittedName>
</protein>
<dbReference type="eggNOG" id="COG1610">
    <property type="taxonomic scope" value="Bacteria"/>
</dbReference>
<dbReference type="InterPro" id="IPR019004">
    <property type="entry name" value="YqeY/Aim41"/>
</dbReference>
<reference evidence="1 2" key="1">
    <citation type="journal article" date="2013" name="Genome Announc.">
        <title>Draft genome sequences for three mercury-methylating, sulfate-reducing bacteria.</title>
        <authorList>
            <person name="Brown S.D."/>
            <person name="Hurt R.A.Jr."/>
            <person name="Gilmour C.C."/>
            <person name="Elias D.A."/>
        </authorList>
    </citation>
    <scope>NUCLEOTIDE SEQUENCE [LARGE SCALE GENOMIC DNA]</scope>
    <source>
        <strain evidence="1 2">DSM 16529</strain>
    </source>
</reference>
<dbReference type="Gene3D" id="1.10.1510.10">
    <property type="entry name" value="Uncharacterised protein YqeY/AIM41 PF09424, N-terminal domain"/>
    <property type="match status" value="1"/>
</dbReference>
<evidence type="ECO:0000313" key="2">
    <source>
        <dbReference type="Proteomes" id="UP000014975"/>
    </source>
</evidence>
<gene>
    <name evidence="1" type="ORF">dsat_1486</name>
</gene>
<dbReference type="PANTHER" id="PTHR28055:SF1">
    <property type="entry name" value="ALTERED INHERITANCE OF MITOCHONDRIA PROTEIN 41, MITOCHONDRIAL"/>
    <property type="match status" value="1"/>
</dbReference>
<sequence>MSLQKTIESDYIKAYKAKEEVKVAALRMLKAALKNRQVELLRELTDGDVIEIVGRQAKQRKESIEQFDAAGRMDLSSREREELIILEAYLPAQMSDEELAAAIEAAVAEVQASSMKDMGAVMKALMAAHKGRFDGAKASAAVRARLS</sequence>
<name>S7T1D5_9BACT</name>
<dbReference type="InterPro" id="IPR023168">
    <property type="entry name" value="GatB_Yqey_C_2"/>
</dbReference>
<dbReference type="STRING" id="1121439.dsat_1486"/>
<dbReference type="AlphaFoldDB" id="S7T1D5"/>